<evidence type="ECO:0000313" key="3">
    <source>
        <dbReference type="Proteomes" id="UP000481858"/>
    </source>
</evidence>
<comment type="caution">
    <text evidence="2">The sequence shown here is derived from an EMBL/GenBank/DDBJ whole genome shotgun (WGS) entry which is preliminary data.</text>
</comment>
<proteinExistence type="predicted"/>
<feature type="compositionally biased region" description="Polar residues" evidence="1">
    <location>
        <begin position="1"/>
        <end position="12"/>
    </location>
</feature>
<feature type="compositionally biased region" description="Polar residues" evidence="1">
    <location>
        <begin position="54"/>
        <end position="74"/>
    </location>
</feature>
<feature type="region of interest" description="Disordered" evidence="1">
    <location>
        <begin position="1"/>
        <end position="177"/>
    </location>
</feature>
<evidence type="ECO:0008006" key="4">
    <source>
        <dbReference type="Google" id="ProtNLM"/>
    </source>
</evidence>
<accession>A0A7C8MIN8</accession>
<sequence length="847" mass="93223">MSYWSNTNSSAAENPPPLPPRNKNYGPVTTPEEKPPPIPPRPSAGVQRKAVPSTGAQVPTSAAQNSRIAVQGQSMIPEHAGYQYSPQNYSATPNYSSSYSDIAHLFPGGKIPPPPPLPAHSGVSSSSQAPPSTSRPETNVSPAVSQPQVPSSVGIHTQRDQVQNETQQSMSGDSSQRMNTIEISTTNTHNVDKNLGGQSNIARGVTHSTADDGMAAMNGTFEAMRLVNPGEAIHAHQPQESSNPSLYVPENAPPPTQRSPGAQPPDVNASVPSPRQSQSAPKECISTNVTFASMWYTHARAPDFPICANCHENHIRHSRFEGEFQGKLWDDGKPRACGFSSTRIKDNLWGFALSSGSLDGLVEYMVLRPTIPNCVGQGGAKGDAGIKWYRTRNNDIPALVVCQACYEDHVLSHPGFGVDHFEPSTIQHAADQTWSCDMAVPYVYREYKARALTGDWTSFVQSVAARISFKPCPGDKTVYPDGKVWFTPVGGPQGLLACVACYCDYVLLTGQDSRWQNAGDNLVNIFGVSVCCYFGSQFNVRALAARTLDTNDYTSFWKAIDIVNNSPMCKSQMQGATWYTLNSNPDGFEICQACYVTIAEPMGVGHHFMLKAGTSPETKTTCSFNPVISRFPVYMNKLLEMVYKQDPIPLEEFVRVYAFMPVCRRDNHVENSRWFGWNECTICPECHHEFIRGTALADSMPHQGTQVRGAVMCEMYSQRMRQLYLAACASDPPDPKPLLEYSVQRRAVWAETMPRVRQIMSNIRLKIAQQNMAINNSMFYTWSGNLWQNTLPLEQTTGNAAIGYGHYNHMQIKGAEYGRQATAIGNEILGSPAQVADQLENRWRAVE</sequence>
<gene>
    <name evidence="2" type="ORF">GQX73_g7916</name>
</gene>
<feature type="compositionally biased region" description="Low complexity" evidence="1">
    <location>
        <begin position="121"/>
        <end position="153"/>
    </location>
</feature>
<protein>
    <recommendedName>
        <fullName evidence="4">Integral membrane protein</fullName>
    </recommendedName>
</protein>
<evidence type="ECO:0000313" key="2">
    <source>
        <dbReference type="EMBL" id="KAF2965652.1"/>
    </source>
</evidence>
<dbReference type="AlphaFoldDB" id="A0A7C8MIN8"/>
<name>A0A7C8MIN8_9PEZI</name>
<reference evidence="2 3" key="1">
    <citation type="submission" date="2019-12" db="EMBL/GenBank/DDBJ databases">
        <title>Draft genome sequence of the ascomycete Xylaria multiplex DSM 110363.</title>
        <authorList>
            <person name="Buettner E."/>
            <person name="Kellner H."/>
        </authorList>
    </citation>
    <scope>NUCLEOTIDE SEQUENCE [LARGE SCALE GENOMIC DNA]</scope>
    <source>
        <strain evidence="2 3">DSM 110363</strain>
    </source>
</reference>
<feature type="compositionally biased region" description="Polar residues" evidence="1">
    <location>
        <begin position="160"/>
        <end position="177"/>
    </location>
</feature>
<feature type="compositionally biased region" description="Polar residues" evidence="1">
    <location>
        <begin position="84"/>
        <end position="100"/>
    </location>
</feature>
<dbReference type="InParanoid" id="A0A7C8MIN8"/>
<feature type="compositionally biased region" description="Polar residues" evidence="1">
    <location>
        <begin position="270"/>
        <end position="282"/>
    </location>
</feature>
<organism evidence="2 3">
    <name type="scientific">Xylaria multiplex</name>
    <dbReference type="NCBI Taxonomy" id="323545"/>
    <lineage>
        <taxon>Eukaryota</taxon>
        <taxon>Fungi</taxon>
        <taxon>Dikarya</taxon>
        <taxon>Ascomycota</taxon>
        <taxon>Pezizomycotina</taxon>
        <taxon>Sordariomycetes</taxon>
        <taxon>Xylariomycetidae</taxon>
        <taxon>Xylariales</taxon>
        <taxon>Xylariaceae</taxon>
        <taxon>Xylaria</taxon>
    </lineage>
</organism>
<dbReference type="EMBL" id="WUBL01000109">
    <property type="protein sequence ID" value="KAF2965652.1"/>
    <property type="molecule type" value="Genomic_DNA"/>
</dbReference>
<evidence type="ECO:0000256" key="1">
    <source>
        <dbReference type="SAM" id="MobiDB-lite"/>
    </source>
</evidence>
<feature type="region of interest" description="Disordered" evidence="1">
    <location>
        <begin position="235"/>
        <end position="282"/>
    </location>
</feature>
<keyword evidence="3" id="KW-1185">Reference proteome</keyword>
<dbReference type="Proteomes" id="UP000481858">
    <property type="component" value="Unassembled WGS sequence"/>
</dbReference>
<dbReference type="OrthoDB" id="5324692at2759"/>